<protein>
    <submittedName>
        <fullName evidence="2">PAB-dependent poly(A)-specific ribonuclease subunit PAN3</fullName>
    </submittedName>
</protein>
<accession>A0AAD7PH11</accession>
<gene>
    <name evidence="2" type="ORF">O6P43_021953</name>
</gene>
<dbReference type="KEGG" id="qsa:O6P43_021953"/>
<keyword evidence="1" id="KW-0812">Transmembrane</keyword>
<evidence type="ECO:0000313" key="3">
    <source>
        <dbReference type="Proteomes" id="UP001163823"/>
    </source>
</evidence>
<keyword evidence="3" id="KW-1185">Reference proteome</keyword>
<evidence type="ECO:0000313" key="2">
    <source>
        <dbReference type="EMBL" id="KAJ7955346.1"/>
    </source>
</evidence>
<dbReference type="PANTHER" id="PTHR33825">
    <property type="entry name" value="CHITINASE-LIKE PROTEIN"/>
    <property type="match status" value="1"/>
</dbReference>
<keyword evidence="1" id="KW-0472">Membrane</keyword>
<sequence length="167" mass="18188">MAMAIAYLLLPNPLPVALKPELTTSYASGLIRRRTSTMSALSISGQQAVESNQSPVRQPLVSASRRIPLGFRPTPELGLLSLFLVLSMQVIGAFLSLAVVSIPTVNAFRRLAASMGKLSKVVAEEVHGILFFLKLSKREINELIQQLGNLRHKISGVHKGMEDRSTN</sequence>
<feature type="transmembrane region" description="Helical" evidence="1">
    <location>
        <begin position="77"/>
        <end position="100"/>
    </location>
</feature>
<dbReference type="AlphaFoldDB" id="A0AAD7PH11"/>
<dbReference type="PANTHER" id="PTHR33825:SF4">
    <property type="entry name" value="OS05G0137600 PROTEIN"/>
    <property type="match status" value="1"/>
</dbReference>
<name>A0AAD7PH11_QUISA</name>
<dbReference type="EMBL" id="JARAOO010000009">
    <property type="protein sequence ID" value="KAJ7955346.1"/>
    <property type="molecule type" value="Genomic_DNA"/>
</dbReference>
<organism evidence="2 3">
    <name type="scientific">Quillaja saponaria</name>
    <name type="common">Soap bark tree</name>
    <dbReference type="NCBI Taxonomy" id="32244"/>
    <lineage>
        <taxon>Eukaryota</taxon>
        <taxon>Viridiplantae</taxon>
        <taxon>Streptophyta</taxon>
        <taxon>Embryophyta</taxon>
        <taxon>Tracheophyta</taxon>
        <taxon>Spermatophyta</taxon>
        <taxon>Magnoliopsida</taxon>
        <taxon>eudicotyledons</taxon>
        <taxon>Gunneridae</taxon>
        <taxon>Pentapetalae</taxon>
        <taxon>rosids</taxon>
        <taxon>fabids</taxon>
        <taxon>Fabales</taxon>
        <taxon>Quillajaceae</taxon>
        <taxon>Quillaja</taxon>
    </lineage>
</organism>
<comment type="caution">
    <text evidence="2">The sequence shown here is derived from an EMBL/GenBank/DDBJ whole genome shotgun (WGS) entry which is preliminary data.</text>
</comment>
<evidence type="ECO:0000256" key="1">
    <source>
        <dbReference type="SAM" id="Phobius"/>
    </source>
</evidence>
<proteinExistence type="predicted"/>
<keyword evidence="1" id="KW-1133">Transmembrane helix</keyword>
<reference evidence="2" key="1">
    <citation type="journal article" date="2023" name="Science">
        <title>Elucidation of the pathway for biosynthesis of saponin adjuvants from the soapbark tree.</title>
        <authorList>
            <person name="Reed J."/>
            <person name="Orme A."/>
            <person name="El-Demerdash A."/>
            <person name="Owen C."/>
            <person name="Martin L.B.B."/>
            <person name="Misra R.C."/>
            <person name="Kikuchi S."/>
            <person name="Rejzek M."/>
            <person name="Martin A.C."/>
            <person name="Harkess A."/>
            <person name="Leebens-Mack J."/>
            <person name="Louveau T."/>
            <person name="Stephenson M.J."/>
            <person name="Osbourn A."/>
        </authorList>
    </citation>
    <scope>NUCLEOTIDE SEQUENCE</scope>
    <source>
        <strain evidence="2">S10</strain>
    </source>
</reference>
<dbReference type="Proteomes" id="UP001163823">
    <property type="component" value="Chromosome 9"/>
</dbReference>